<name>A0ABV2JAT1_9FIRM</name>
<dbReference type="InterPro" id="IPR002579">
    <property type="entry name" value="Met_Sox_Rdtase_MsrB_dom"/>
</dbReference>
<keyword evidence="4" id="KW-0511">Multifunctional enzyme</keyword>
<organism evidence="11 12">
    <name type="scientific">Peptoniphilus olsenii</name>
    <dbReference type="NCBI Taxonomy" id="411570"/>
    <lineage>
        <taxon>Bacteria</taxon>
        <taxon>Bacillati</taxon>
        <taxon>Bacillota</taxon>
        <taxon>Tissierellia</taxon>
        <taxon>Tissierellales</taxon>
        <taxon>Peptoniphilaceae</taxon>
        <taxon>Peptoniphilus</taxon>
    </lineage>
</organism>
<dbReference type="PANTHER" id="PTHR10173:SF59">
    <property type="entry name" value="PEPTIDE METHIONINE SULFOXIDE REDUCTASE MSRA_MSRB"/>
    <property type="match status" value="1"/>
</dbReference>
<dbReference type="InterPro" id="IPR002569">
    <property type="entry name" value="Met_Sox_Rdtase_MsrA_dom"/>
</dbReference>
<keyword evidence="12" id="KW-1185">Reference proteome</keyword>
<dbReference type="PROSITE" id="PS51790">
    <property type="entry name" value="MSRB"/>
    <property type="match status" value="1"/>
</dbReference>
<dbReference type="EMBL" id="JBEPMA010000002">
    <property type="protein sequence ID" value="MET3616879.1"/>
    <property type="molecule type" value="Genomic_DNA"/>
</dbReference>
<dbReference type="Gene3D" id="3.30.1060.10">
    <property type="entry name" value="Peptide methionine sulphoxide reductase MsrA"/>
    <property type="match status" value="1"/>
</dbReference>
<evidence type="ECO:0000313" key="12">
    <source>
        <dbReference type="Proteomes" id="UP001549162"/>
    </source>
</evidence>
<evidence type="ECO:0000256" key="5">
    <source>
        <dbReference type="ARBA" id="ARBA00024679"/>
    </source>
</evidence>
<dbReference type="InterPro" id="IPR036509">
    <property type="entry name" value="Met_Sox_Rdtase_MsrA_sf"/>
</dbReference>
<evidence type="ECO:0000256" key="2">
    <source>
        <dbReference type="ARBA" id="ARBA00011017"/>
    </source>
</evidence>
<sequence>MNKNIRIIYLAGGCFWGTQAYFKKLNGVLKTIAGYANGDSDKTNYEIVSSTDHAETVKIYYDFSRISLTEILLHYFRTIDPKSINRQGGDIGRQYRTGIYWEKGDEDSANIVKDFIEYQKNKIGDIAVEISEIKNFVKAEDYHQDYLDKNPSGYCHVNLSLTDEPIIDDDRKFLDEENKKQMLDDESYSVMANSGTERPFSSELNDEYRKGIYVDKLSKKPLFASSDKFDAGCGWPSFSRPIVSNYLEEKDDYSLGMNRTEVRSISSNSHLGHVFPDGPQEMGGLRYCINGAALEFIPYDEMDEKGYSDYKIFVK</sequence>
<evidence type="ECO:0000256" key="1">
    <source>
        <dbReference type="ARBA" id="ARBA00008076"/>
    </source>
</evidence>
<dbReference type="HAMAP" id="MF_01401">
    <property type="entry name" value="MsrA"/>
    <property type="match status" value="1"/>
</dbReference>
<dbReference type="Proteomes" id="UP001549162">
    <property type="component" value="Unassembled WGS sequence"/>
</dbReference>
<dbReference type="GO" id="GO:0033743">
    <property type="term" value="F:peptide-methionine (R)-S-oxide reductase activity"/>
    <property type="evidence" value="ECO:0007669"/>
    <property type="project" value="UniProtKB-EC"/>
</dbReference>
<dbReference type="Pfam" id="PF01641">
    <property type="entry name" value="SelR"/>
    <property type="match status" value="1"/>
</dbReference>
<dbReference type="RefSeq" id="WP_354366885.1">
    <property type="nucleotide sequence ID" value="NZ_JBEPMA010000002.1"/>
</dbReference>
<comment type="similarity">
    <text evidence="9">Belongs to the MsrA Met sulfoxide reductase family.</text>
</comment>
<gene>
    <name evidence="9" type="primary">msrA</name>
    <name evidence="11" type="ORF">ABID14_000504</name>
</gene>
<feature type="active site" evidence="9">
    <location>
        <position position="14"/>
    </location>
</feature>
<dbReference type="Pfam" id="PF01625">
    <property type="entry name" value="PMSR"/>
    <property type="match status" value="1"/>
</dbReference>
<feature type="domain" description="MsrB" evidence="10">
    <location>
        <begin position="176"/>
        <end position="299"/>
    </location>
</feature>
<evidence type="ECO:0000256" key="4">
    <source>
        <dbReference type="ARBA" id="ARBA00023268"/>
    </source>
</evidence>
<evidence type="ECO:0000256" key="9">
    <source>
        <dbReference type="HAMAP-Rule" id="MF_01401"/>
    </source>
</evidence>
<dbReference type="NCBIfam" id="TIGR00357">
    <property type="entry name" value="peptide-methionine (R)-S-oxide reductase MsrB"/>
    <property type="match status" value="1"/>
</dbReference>
<protein>
    <recommendedName>
        <fullName evidence="9">Peptide methionine sulfoxide reductase MsrA</fullName>
        <shortName evidence="9">Protein-methionine-S-oxide reductase</shortName>
        <ecNumber evidence="9">1.8.4.11</ecNumber>
    </recommendedName>
    <alternativeName>
        <fullName evidence="9">Peptide-methionine (S)-S-oxide reductase</fullName>
        <shortName evidence="9">Peptide Met(O) reductase</shortName>
    </alternativeName>
</protein>
<keyword evidence="3 9" id="KW-0560">Oxidoreductase</keyword>
<comment type="catalytic activity">
    <reaction evidence="6 9">
        <text>L-methionyl-[protein] + [thioredoxin]-disulfide + H2O = L-methionyl-(S)-S-oxide-[protein] + [thioredoxin]-dithiol</text>
        <dbReference type="Rhea" id="RHEA:14217"/>
        <dbReference type="Rhea" id="RHEA-COMP:10698"/>
        <dbReference type="Rhea" id="RHEA-COMP:10700"/>
        <dbReference type="Rhea" id="RHEA-COMP:12313"/>
        <dbReference type="Rhea" id="RHEA-COMP:12315"/>
        <dbReference type="ChEBI" id="CHEBI:15377"/>
        <dbReference type="ChEBI" id="CHEBI:16044"/>
        <dbReference type="ChEBI" id="CHEBI:29950"/>
        <dbReference type="ChEBI" id="CHEBI:44120"/>
        <dbReference type="ChEBI" id="CHEBI:50058"/>
        <dbReference type="EC" id="1.8.4.11"/>
    </reaction>
</comment>
<dbReference type="GO" id="GO:0008113">
    <property type="term" value="F:peptide-methionine (S)-S-oxide reductase activity"/>
    <property type="evidence" value="ECO:0007669"/>
    <property type="project" value="UniProtKB-EC"/>
</dbReference>
<evidence type="ECO:0000256" key="6">
    <source>
        <dbReference type="ARBA" id="ARBA00047806"/>
    </source>
</evidence>
<evidence type="ECO:0000256" key="8">
    <source>
        <dbReference type="ARBA" id="ARBA00048782"/>
    </source>
</evidence>
<dbReference type="Gene3D" id="2.170.150.20">
    <property type="entry name" value="Peptide methionine sulfoxide reductase"/>
    <property type="match status" value="1"/>
</dbReference>
<evidence type="ECO:0000256" key="7">
    <source>
        <dbReference type="ARBA" id="ARBA00048488"/>
    </source>
</evidence>
<dbReference type="SUPFAM" id="SSF51316">
    <property type="entry name" value="Mss4-like"/>
    <property type="match status" value="1"/>
</dbReference>
<comment type="function">
    <text evidence="5 9">Has an important function as a repair enzyme for proteins that have been inactivated by oxidation. Catalyzes the reversible oxidation-reduction of methionine sulfoxide in proteins to methionine.</text>
</comment>
<proteinExistence type="inferred from homology"/>
<reference evidence="11 12" key="1">
    <citation type="submission" date="2024-06" db="EMBL/GenBank/DDBJ databases">
        <title>Genomic Encyclopedia of Type Strains, Phase IV (KMG-IV): sequencing the most valuable type-strain genomes for metagenomic binning, comparative biology and taxonomic classification.</title>
        <authorList>
            <person name="Goeker M."/>
        </authorList>
    </citation>
    <scope>NUCLEOTIDE SEQUENCE [LARGE SCALE GENOMIC DNA]</scope>
    <source>
        <strain evidence="11 12">DSM 21460</strain>
    </source>
</reference>
<accession>A0ABV2JAT1</accession>
<dbReference type="InterPro" id="IPR011057">
    <property type="entry name" value="Mss4-like_sf"/>
</dbReference>
<comment type="catalytic activity">
    <reaction evidence="7">
        <text>L-methionyl-[protein] + [thioredoxin]-disulfide + H2O = L-methionyl-(R)-S-oxide-[protein] + [thioredoxin]-dithiol</text>
        <dbReference type="Rhea" id="RHEA:24164"/>
        <dbReference type="Rhea" id="RHEA-COMP:10698"/>
        <dbReference type="Rhea" id="RHEA-COMP:10700"/>
        <dbReference type="Rhea" id="RHEA-COMP:12313"/>
        <dbReference type="Rhea" id="RHEA-COMP:12314"/>
        <dbReference type="ChEBI" id="CHEBI:15377"/>
        <dbReference type="ChEBI" id="CHEBI:16044"/>
        <dbReference type="ChEBI" id="CHEBI:29950"/>
        <dbReference type="ChEBI" id="CHEBI:45764"/>
        <dbReference type="ChEBI" id="CHEBI:50058"/>
        <dbReference type="EC" id="1.8.4.12"/>
    </reaction>
</comment>
<evidence type="ECO:0000259" key="10">
    <source>
        <dbReference type="PROSITE" id="PS51790"/>
    </source>
</evidence>
<dbReference type="PANTHER" id="PTHR10173">
    <property type="entry name" value="METHIONINE SULFOXIDE REDUCTASE"/>
    <property type="match status" value="1"/>
</dbReference>
<dbReference type="EC" id="1.8.4.11" evidence="9"/>
<comment type="similarity">
    <text evidence="1">In the C-terminal section; belongs to the MsrB Met sulfoxide reductase family.</text>
</comment>
<evidence type="ECO:0000313" key="11">
    <source>
        <dbReference type="EMBL" id="MET3616879.1"/>
    </source>
</evidence>
<comment type="caution">
    <text evidence="11">The sequence shown here is derived from an EMBL/GenBank/DDBJ whole genome shotgun (WGS) entry which is preliminary data.</text>
</comment>
<comment type="similarity">
    <text evidence="2">In the N-terminal section; belongs to the MsrA Met sulfoxide reductase family.</text>
</comment>
<dbReference type="InterPro" id="IPR028427">
    <property type="entry name" value="Met_Sox_Rdtase_MsrB"/>
</dbReference>
<dbReference type="SUPFAM" id="SSF55068">
    <property type="entry name" value="Peptide methionine sulfoxide reductase"/>
    <property type="match status" value="1"/>
</dbReference>
<comment type="catalytic activity">
    <reaction evidence="8 9">
        <text>[thioredoxin]-disulfide + L-methionine + H2O = L-methionine (S)-S-oxide + [thioredoxin]-dithiol</text>
        <dbReference type="Rhea" id="RHEA:19993"/>
        <dbReference type="Rhea" id="RHEA-COMP:10698"/>
        <dbReference type="Rhea" id="RHEA-COMP:10700"/>
        <dbReference type="ChEBI" id="CHEBI:15377"/>
        <dbReference type="ChEBI" id="CHEBI:29950"/>
        <dbReference type="ChEBI" id="CHEBI:50058"/>
        <dbReference type="ChEBI" id="CHEBI:57844"/>
        <dbReference type="ChEBI" id="CHEBI:58772"/>
        <dbReference type="EC" id="1.8.4.11"/>
    </reaction>
</comment>
<dbReference type="NCBIfam" id="TIGR00401">
    <property type="entry name" value="msrA"/>
    <property type="match status" value="1"/>
</dbReference>
<evidence type="ECO:0000256" key="3">
    <source>
        <dbReference type="ARBA" id="ARBA00023002"/>
    </source>
</evidence>